<dbReference type="OrthoDB" id="3826968at2"/>
<dbReference type="PANTHER" id="PTHR40036">
    <property type="entry name" value="MACROCIN O-METHYLTRANSFERASE"/>
    <property type="match status" value="1"/>
</dbReference>
<proteinExistence type="predicted"/>
<dbReference type="GO" id="GO:0032259">
    <property type="term" value="P:methylation"/>
    <property type="evidence" value="ECO:0007669"/>
    <property type="project" value="UniProtKB-KW"/>
</dbReference>
<organism evidence="1 2">
    <name type="scientific">Neolewinella aurantiaca</name>
    <dbReference type="NCBI Taxonomy" id="2602767"/>
    <lineage>
        <taxon>Bacteria</taxon>
        <taxon>Pseudomonadati</taxon>
        <taxon>Bacteroidota</taxon>
        <taxon>Saprospiria</taxon>
        <taxon>Saprospirales</taxon>
        <taxon>Lewinellaceae</taxon>
        <taxon>Neolewinella</taxon>
    </lineage>
</organism>
<protein>
    <submittedName>
        <fullName evidence="1">Macrocin O-methyltransferase</fullName>
    </submittedName>
</protein>
<keyword evidence="2" id="KW-1185">Reference proteome</keyword>
<dbReference type="Pfam" id="PF05711">
    <property type="entry name" value="TylF"/>
    <property type="match status" value="1"/>
</dbReference>
<dbReference type="EMBL" id="VOXD01000004">
    <property type="protein sequence ID" value="TXF90968.1"/>
    <property type="molecule type" value="Genomic_DNA"/>
</dbReference>
<keyword evidence="1" id="KW-0808">Transferase</keyword>
<sequence length="252" mass="29087">MKTLIRKFLNSFGYEVVKLAEMNVPPDILGDKEFMDLYKDCRPFTMTSPERMYSLYNSVNYVLDKKIPGDFVECGVWRGGSSMMIAKCLAKRGVQDRKIYLYDTYEGMSKPDDNDFTVDTKEDAMIKFESTSKSEDSSDWCYASIDEVKQNMFNTGYNQKNLHFIKGKVEDTIPGTIPGQIALLRLDTDWYQSTKHELEYLYPLLEKNGVLIIDDFGHWEGCKKAVVEYFDNDENEVLLGRIDRAGRIVLKA</sequence>
<dbReference type="InterPro" id="IPR029063">
    <property type="entry name" value="SAM-dependent_MTases_sf"/>
</dbReference>
<comment type="caution">
    <text evidence="1">The sequence shown here is derived from an EMBL/GenBank/DDBJ whole genome shotgun (WGS) entry which is preliminary data.</text>
</comment>
<dbReference type="AlphaFoldDB" id="A0A5C7FSE8"/>
<dbReference type="Gene3D" id="3.40.50.150">
    <property type="entry name" value="Vaccinia Virus protein VP39"/>
    <property type="match status" value="1"/>
</dbReference>
<evidence type="ECO:0000313" key="2">
    <source>
        <dbReference type="Proteomes" id="UP000321907"/>
    </source>
</evidence>
<dbReference type="GO" id="GO:0008168">
    <property type="term" value="F:methyltransferase activity"/>
    <property type="evidence" value="ECO:0007669"/>
    <property type="project" value="UniProtKB-KW"/>
</dbReference>
<dbReference type="Proteomes" id="UP000321907">
    <property type="component" value="Unassembled WGS sequence"/>
</dbReference>
<gene>
    <name evidence="1" type="ORF">FUA23_03975</name>
</gene>
<dbReference type="PANTHER" id="PTHR40036:SF1">
    <property type="entry name" value="MACROCIN O-METHYLTRANSFERASE"/>
    <property type="match status" value="1"/>
</dbReference>
<evidence type="ECO:0000313" key="1">
    <source>
        <dbReference type="EMBL" id="TXF90968.1"/>
    </source>
</evidence>
<reference evidence="1 2" key="1">
    <citation type="submission" date="2019-08" db="EMBL/GenBank/DDBJ databases">
        <title>Lewinella sp. strain SSH13 Genome sequencing and assembly.</title>
        <authorList>
            <person name="Kim I."/>
        </authorList>
    </citation>
    <scope>NUCLEOTIDE SEQUENCE [LARGE SCALE GENOMIC DNA]</scope>
    <source>
        <strain evidence="1 2">SSH13</strain>
    </source>
</reference>
<dbReference type="SUPFAM" id="SSF53335">
    <property type="entry name" value="S-adenosyl-L-methionine-dependent methyltransferases"/>
    <property type="match status" value="1"/>
</dbReference>
<name>A0A5C7FSE8_9BACT</name>
<accession>A0A5C7FSE8</accession>
<keyword evidence="1" id="KW-0489">Methyltransferase</keyword>
<dbReference type="InterPro" id="IPR008884">
    <property type="entry name" value="TylF_MeTrfase"/>
</dbReference>